<accession>A0A1M6Q5G6</accession>
<dbReference type="Proteomes" id="UP000184395">
    <property type="component" value="Unassembled WGS sequence"/>
</dbReference>
<dbReference type="OrthoDB" id="4711656at2"/>
<evidence type="ECO:0000256" key="1">
    <source>
        <dbReference type="SAM" id="Phobius"/>
    </source>
</evidence>
<protein>
    <recommendedName>
        <fullName evidence="6">DUF4239 domain-containing protein</fullName>
    </recommendedName>
</protein>
<dbReference type="Pfam" id="PF14023">
    <property type="entry name" value="Bestrophin-like"/>
    <property type="match status" value="1"/>
</dbReference>
<dbReference type="AlphaFoldDB" id="A0A1M6Q5G6"/>
<dbReference type="EMBL" id="JAVDRP010000002">
    <property type="protein sequence ID" value="MDR6407834.1"/>
    <property type="molecule type" value="Genomic_DNA"/>
</dbReference>
<keyword evidence="1" id="KW-1133">Transmembrane helix</keyword>
<evidence type="ECO:0000313" key="2">
    <source>
        <dbReference type="EMBL" id="MDR6407834.1"/>
    </source>
</evidence>
<feature type="transmembrane region" description="Helical" evidence="1">
    <location>
        <begin position="37"/>
        <end position="59"/>
    </location>
</feature>
<keyword evidence="1" id="KW-0812">Transmembrane</keyword>
<feature type="transmembrane region" description="Helical" evidence="1">
    <location>
        <begin position="220"/>
        <end position="240"/>
    </location>
</feature>
<evidence type="ECO:0008006" key="6">
    <source>
        <dbReference type="Google" id="ProtNLM"/>
    </source>
</evidence>
<organism evidence="3 4">
    <name type="scientific">Paraburkholderia terricola</name>
    <dbReference type="NCBI Taxonomy" id="169427"/>
    <lineage>
        <taxon>Bacteria</taxon>
        <taxon>Pseudomonadati</taxon>
        <taxon>Pseudomonadota</taxon>
        <taxon>Betaproteobacteria</taxon>
        <taxon>Burkholderiales</taxon>
        <taxon>Burkholderiaceae</taxon>
        <taxon>Paraburkholderia</taxon>
    </lineage>
</organism>
<dbReference type="EMBL" id="FRAB01000014">
    <property type="protein sequence ID" value="SHK15462.1"/>
    <property type="molecule type" value="Genomic_DNA"/>
</dbReference>
<evidence type="ECO:0000313" key="5">
    <source>
        <dbReference type="Proteomes" id="UP001264340"/>
    </source>
</evidence>
<feature type="transmembrane region" description="Helical" evidence="1">
    <location>
        <begin position="196"/>
        <end position="214"/>
    </location>
</feature>
<dbReference type="RefSeq" id="WP_073429444.1">
    <property type="nucleotide sequence ID" value="NZ_CADFGY010000012.1"/>
</dbReference>
<keyword evidence="5" id="KW-1185">Reference proteome</keyword>
<evidence type="ECO:0000313" key="4">
    <source>
        <dbReference type="Proteomes" id="UP000184395"/>
    </source>
</evidence>
<dbReference type="Proteomes" id="UP001264340">
    <property type="component" value="Unassembled WGS sequence"/>
</dbReference>
<dbReference type="InterPro" id="IPR025333">
    <property type="entry name" value="DUF4239"/>
</dbReference>
<sequence>MSEIATALLVFVLLLAATGLGVWVRPLLPEEHKAHETVQLVQLVIGMLVTFAALVLGLMTASAKSSFDTASNDLRTFAADLIEFDTTLRQYGDETAEPRRLLRAYTAAAIASTWPGEAAPAGDYPKNIGTRPGSTKLENVRLGELLNTVGQRLRQLQARDALQQRALDDGLTQFRRVVDARWKLIEEAHSSISQPFFKTLTFWLCVIFLSFGLIAPRNALALVTISLGAVSIASAIYVIVDLDSPFSGPIVISSSPMRDALEHLLAAPPVLPGDA</sequence>
<dbReference type="STRING" id="169427.SAMN05192548_1014160"/>
<reference evidence="3 4" key="1">
    <citation type="submission" date="2016-11" db="EMBL/GenBank/DDBJ databases">
        <authorList>
            <person name="Jaros S."/>
            <person name="Januszkiewicz K."/>
            <person name="Wedrychowicz H."/>
        </authorList>
    </citation>
    <scope>NUCLEOTIDE SEQUENCE [LARGE SCALE GENOMIC DNA]</scope>
    <source>
        <strain evidence="3 4">LMG 20594</strain>
    </source>
</reference>
<name>A0A1M6Q5G6_9BURK</name>
<keyword evidence="1" id="KW-0472">Membrane</keyword>
<gene>
    <name evidence="2" type="ORF">J2804_001222</name>
    <name evidence="3" type="ORF">SAMN05192548_1014160</name>
</gene>
<reference evidence="2 5" key="2">
    <citation type="submission" date="2023-07" db="EMBL/GenBank/DDBJ databases">
        <title>Sorghum-associated microbial communities from plants grown in Nebraska, USA.</title>
        <authorList>
            <person name="Schachtman D."/>
        </authorList>
    </citation>
    <scope>NUCLEOTIDE SEQUENCE [LARGE SCALE GENOMIC DNA]</scope>
    <source>
        <strain evidence="2 5">DS1316</strain>
    </source>
</reference>
<evidence type="ECO:0000313" key="3">
    <source>
        <dbReference type="EMBL" id="SHK15462.1"/>
    </source>
</evidence>
<proteinExistence type="predicted"/>